<name>A0A1B6D0T8_9HEMI</name>
<dbReference type="PANTHER" id="PTHR12911:SF8">
    <property type="entry name" value="KLAROID PROTEIN-RELATED"/>
    <property type="match status" value="1"/>
</dbReference>
<evidence type="ECO:0000256" key="1">
    <source>
        <dbReference type="ARBA" id="ARBA00004370"/>
    </source>
</evidence>
<reference evidence="8" key="1">
    <citation type="submission" date="2015-12" db="EMBL/GenBank/DDBJ databases">
        <title>De novo transcriptome assembly of four potential Pierce s Disease insect vectors from Arizona vineyards.</title>
        <authorList>
            <person name="Tassone E.E."/>
        </authorList>
    </citation>
    <scope>NUCLEOTIDE SEQUENCE</scope>
</reference>
<keyword evidence="4 5" id="KW-0472">Membrane</keyword>
<dbReference type="PANTHER" id="PTHR12911">
    <property type="entry name" value="SAD1/UNC-84-LIKE PROTEIN-RELATED"/>
    <property type="match status" value="1"/>
</dbReference>
<keyword evidence="3 5" id="KW-1133">Transmembrane helix</keyword>
<evidence type="ECO:0000256" key="4">
    <source>
        <dbReference type="ARBA" id="ARBA00023136"/>
    </source>
</evidence>
<dbReference type="GO" id="GO:0043495">
    <property type="term" value="F:protein-membrane adaptor activity"/>
    <property type="evidence" value="ECO:0007669"/>
    <property type="project" value="TreeGrafter"/>
</dbReference>
<dbReference type="EMBL" id="GEDC01024686">
    <property type="protein sequence ID" value="JAS12612.1"/>
    <property type="molecule type" value="Transcribed_RNA"/>
</dbReference>
<evidence type="ECO:0000313" key="7">
    <source>
        <dbReference type="EMBL" id="JAS12612.1"/>
    </source>
</evidence>
<proteinExistence type="predicted"/>
<protein>
    <recommendedName>
        <fullName evidence="6">SUN domain-containing protein</fullName>
    </recommendedName>
</protein>
<evidence type="ECO:0000313" key="8">
    <source>
        <dbReference type="EMBL" id="JAS19329.1"/>
    </source>
</evidence>
<dbReference type="InterPro" id="IPR045119">
    <property type="entry name" value="SUN1-5"/>
</dbReference>
<feature type="domain" description="SUN" evidence="6">
    <location>
        <begin position="221"/>
        <end position="384"/>
    </location>
</feature>
<dbReference type="AlphaFoldDB" id="A0A1B6D0T8"/>
<dbReference type="Gene3D" id="2.60.120.260">
    <property type="entry name" value="Galactose-binding domain-like"/>
    <property type="match status" value="1"/>
</dbReference>
<dbReference type="GO" id="GO:0016020">
    <property type="term" value="C:membrane"/>
    <property type="evidence" value="ECO:0007669"/>
    <property type="project" value="UniProtKB-SubCell"/>
</dbReference>
<dbReference type="InterPro" id="IPR012919">
    <property type="entry name" value="SUN_dom"/>
</dbReference>
<organism evidence="8">
    <name type="scientific">Clastoptera arizonana</name>
    <name type="common">Arizona spittle bug</name>
    <dbReference type="NCBI Taxonomy" id="38151"/>
    <lineage>
        <taxon>Eukaryota</taxon>
        <taxon>Metazoa</taxon>
        <taxon>Ecdysozoa</taxon>
        <taxon>Arthropoda</taxon>
        <taxon>Hexapoda</taxon>
        <taxon>Insecta</taxon>
        <taxon>Pterygota</taxon>
        <taxon>Neoptera</taxon>
        <taxon>Paraneoptera</taxon>
        <taxon>Hemiptera</taxon>
        <taxon>Auchenorrhyncha</taxon>
        <taxon>Cercopoidea</taxon>
        <taxon>Clastopteridae</taxon>
        <taxon>Clastoptera</taxon>
    </lineage>
</organism>
<keyword evidence="2 5" id="KW-0812">Transmembrane</keyword>
<evidence type="ECO:0000256" key="3">
    <source>
        <dbReference type="ARBA" id="ARBA00022989"/>
    </source>
</evidence>
<feature type="transmembrane region" description="Helical" evidence="5">
    <location>
        <begin position="100"/>
        <end position="120"/>
    </location>
</feature>
<evidence type="ECO:0000256" key="5">
    <source>
        <dbReference type="SAM" id="Phobius"/>
    </source>
</evidence>
<dbReference type="PROSITE" id="PS51469">
    <property type="entry name" value="SUN"/>
    <property type="match status" value="1"/>
</dbReference>
<evidence type="ECO:0000259" key="6">
    <source>
        <dbReference type="PROSITE" id="PS51469"/>
    </source>
</evidence>
<accession>A0A1B6D0T8</accession>
<comment type="subcellular location">
    <subcellularLocation>
        <location evidence="1">Membrane</location>
    </subcellularLocation>
</comment>
<dbReference type="Pfam" id="PF07738">
    <property type="entry name" value="Sad1_UNC"/>
    <property type="match status" value="1"/>
</dbReference>
<dbReference type="EMBL" id="GEDC01017969">
    <property type="protein sequence ID" value="JAS19329.1"/>
    <property type="molecule type" value="Transcribed_RNA"/>
</dbReference>
<evidence type="ECO:0000256" key="2">
    <source>
        <dbReference type="ARBA" id="ARBA00022692"/>
    </source>
</evidence>
<dbReference type="GO" id="GO:0005635">
    <property type="term" value="C:nuclear envelope"/>
    <property type="evidence" value="ECO:0007669"/>
    <property type="project" value="TreeGrafter"/>
</dbReference>
<gene>
    <name evidence="8" type="ORF">g.14310</name>
    <name evidence="7" type="ORF">g.14311</name>
</gene>
<sequence>MPKQDKQHPRWIFQSSVLGTPVRVVETPRCTISSYRLKSTGAISKNTVKSEIKKSSVDSYEIDSIWKPYRIDTKEKRPVLKICRTKNEKTKISDNNIKKLIWLSAFNLLLFLLFVGLYLISISYLPYNNQIEEEGSQNSVDVYRQGNEFQWAMFYFWKNHVELKNLEKKLCVFGSGLAEVKQKLSKAEATAKRYQSIASYQKDVLEDVYGSSADFAAEMSGGRILATPDTETYYPTPGAAMLWGFQIRTRVFSNPSVILKGMLQPGDCWAFHGDVGSVVIKLARPVQVSAVTLEHIPQVLSIHGNIKSAPRHFQLYGTNMSMDSYELLGDFEYHKGGPSRQTFYVDAKQKTLHKYFEAVKMQFLSNYGNHDYTCIYRVRVHGQL</sequence>